<evidence type="ECO:0000256" key="4">
    <source>
        <dbReference type="ARBA" id="ARBA00022670"/>
    </source>
</evidence>
<keyword evidence="4" id="KW-0645">Protease</keyword>
<protein>
    <recommendedName>
        <fullName evidence="3">ubiquitinyl hydrolase 1</fullName>
        <ecNumber evidence="3">3.4.19.12</ecNumber>
    </recommendedName>
</protein>
<dbReference type="SUPFAM" id="SSF54001">
    <property type="entry name" value="Cysteine proteinases"/>
    <property type="match status" value="1"/>
</dbReference>
<evidence type="ECO:0000256" key="3">
    <source>
        <dbReference type="ARBA" id="ARBA00012759"/>
    </source>
</evidence>
<evidence type="ECO:0000256" key="5">
    <source>
        <dbReference type="ARBA" id="ARBA00022786"/>
    </source>
</evidence>
<dbReference type="OrthoDB" id="2248014at2759"/>
<dbReference type="Proteomes" id="UP000271087">
    <property type="component" value="Unassembled WGS sequence"/>
</dbReference>
<dbReference type="EC" id="3.4.19.12" evidence="3"/>
<sequence>NGTDFYEYYNIFKYKYQLRAVSVHIGQAHSGHFITYRRGIGVQNRSVWYKTSDTEVTPVTFAEVASSEAYMLFYDRALTTLN</sequence>
<evidence type="ECO:0000313" key="10">
    <source>
        <dbReference type="Proteomes" id="UP000271087"/>
    </source>
</evidence>
<dbReference type="InterPro" id="IPR028889">
    <property type="entry name" value="USP"/>
</dbReference>
<dbReference type="Pfam" id="PF00443">
    <property type="entry name" value="UCH"/>
    <property type="match status" value="1"/>
</dbReference>
<dbReference type="GO" id="GO:0005634">
    <property type="term" value="C:nucleus"/>
    <property type="evidence" value="ECO:0007669"/>
    <property type="project" value="TreeGrafter"/>
</dbReference>
<name>A0A3P6TQH3_ONCOC</name>
<keyword evidence="5" id="KW-0833">Ubl conjugation pathway</keyword>
<evidence type="ECO:0000256" key="7">
    <source>
        <dbReference type="ARBA" id="ARBA00022807"/>
    </source>
</evidence>
<evidence type="ECO:0000259" key="8">
    <source>
        <dbReference type="PROSITE" id="PS50235"/>
    </source>
</evidence>
<dbReference type="InterPro" id="IPR001394">
    <property type="entry name" value="Peptidase_C19_UCH"/>
</dbReference>
<evidence type="ECO:0000256" key="2">
    <source>
        <dbReference type="ARBA" id="ARBA00009085"/>
    </source>
</evidence>
<dbReference type="PANTHER" id="PTHR24006">
    <property type="entry name" value="UBIQUITIN CARBOXYL-TERMINAL HYDROLASE"/>
    <property type="match status" value="1"/>
</dbReference>
<feature type="non-terminal residue" evidence="9">
    <location>
        <position position="1"/>
    </location>
</feature>
<dbReference type="PROSITE" id="PS50235">
    <property type="entry name" value="USP_3"/>
    <property type="match status" value="1"/>
</dbReference>
<keyword evidence="7" id="KW-0788">Thiol protease</keyword>
<dbReference type="GO" id="GO:0004843">
    <property type="term" value="F:cysteine-type deubiquitinase activity"/>
    <property type="evidence" value="ECO:0007669"/>
    <property type="project" value="UniProtKB-EC"/>
</dbReference>
<comment type="catalytic activity">
    <reaction evidence="1">
        <text>Thiol-dependent hydrolysis of ester, thioester, amide, peptide and isopeptide bonds formed by the C-terminal Gly of ubiquitin (a 76-residue protein attached to proteins as an intracellular targeting signal).</text>
        <dbReference type="EC" id="3.4.19.12"/>
    </reaction>
</comment>
<proteinExistence type="inferred from homology"/>
<reference evidence="9 10" key="1">
    <citation type="submission" date="2018-08" db="EMBL/GenBank/DDBJ databases">
        <authorList>
            <person name="Laetsch R D."/>
            <person name="Stevens L."/>
            <person name="Kumar S."/>
            <person name="Blaxter L. M."/>
        </authorList>
    </citation>
    <scope>NUCLEOTIDE SEQUENCE [LARGE SCALE GENOMIC DNA]</scope>
</reference>
<evidence type="ECO:0000256" key="1">
    <source>
        <dbReference type="ARBA" id="ARBA00000707"/>
    </source>
</evidence>
<gene>
    <name evidence="9" type="ORF">NOO_LOCUS6700</name>
</gene>
<keyword evidence="6" id="KW-0378">Hydrolase</keyword>
<dbReference type="GO" id="GO:0005829">
    <property type="term" value="C:cytosol"/>
    <property type="evidence" value="ECO:0007669"/>
    <property type="project" value="TreeGrafter"/>
</dbReference>
<evidence type="ECO:0000256" key="6">
    <source>
        <dbReference type="ARBA" id="ARBA00022801"/>
    </source>
</evidence>
<comment type="similarity">
    <text evidence="2">Belongs to the peptidase C19 family.</text>
</comment>
<dbReference type="PANTHER" id="PTHR24006:SF888">
    <property type="entry name" value="UBIQUITIN CARBOXYL-TERMINAL HYDROLASE 30"/>
    <property type="match status" value="1"/>
</dbReference>
<dbReference type="PROSITE" id="PS00973">
    <property type="entry name" value="USP_2"/>
    <property type="match status" value="1"/>
</dbReference>
<keyword evidence="10" id="KW-1185">Reference proteome</keyword>
<dbReference type="Gene3D" id="3.90.70.10">
    <property type="entry name" value="Cysteine proteinases"/>
    <property type="match status" value="1"/>
</dbReference>
<dbReference type="AlphaFoldDB" id="A0A3P6TQH3"/>
<evidence type="ECO:0000313" key="9">
    <source>
        <dbReference type="EMBL" id="VDK83355.1"/>
    </source>
</evidence>
<dbReference type="InterPro" id="IPR038765">
    <property type="entry name" value="Papain-like_cys_pep_sf"/>
</dbReference>
<dbReference type="GO" id="GO:0006508">
    <property type="term" value="P:proteolysis"/>
    <property type="evidence" value="ECO:0007669"/>
    <property type="project" value="UniProtKB-KW"/>
</dbReference>
<accession>A0A3P6TQH3</accession>
<dbReference type="InterPro" id="IPR018200">
    <property type="entry name" value="USP_CS"/>
</dbReference>
<feature type="domain" description="USP" evidence="8">
    <location>
        <begin position="1"/>
        <end position="77"/>
    </location>
</feature>
<dbReference type="EMBL" id="UYRW01002156">
    <property type="protein sequence ID" value="VDK83355.1"/>
    <property type="molecule type" value="Genomic_DNA"/>
</dbReference>
<dbReference type="GO" id="GO:0016579">
    <property type="term" value="P:protein deubiquitination"/>
    <property type="evidence" value="ECO:0007669"/>
    <property type="project" value="InterPro"/>
</dbReference>
<organism evidence="9 10">
    <name type="scientific">Onchocerca ochengi</name>
    <name type="common">Filarial nematode worm</name>
    <dbReference type="NCBI Taxonomy" id="42157"/>
    <lineage>
        <taxon>Eukaryota</taxon>
        <taxon>Metazoa</taxon>
        <taxon>Ecdysozoa</taxon>
        <taxon>Nematoda</taxon>
        <taxon>Chromadorea</taxon>
        <taxon>Rhabditida</taxon>
        <taxon>Spirurina</taxon>
        <taxon>Spiruromorpha</taxon>
        <taxon>Filarioidea</taxon>
        <taxon>Onchocercidae</taxon>
        <taxon>Onchocerca</taxon>
    </lineage>
</organism>
<dbReference type="InterPro" id="IPR050164">
    <property type="entry name" value="Peptidase_C19"/>
</dbReference>